<accession>A0AAE1XSJ3</accession>
<evidence type="ECO:0000313" key="2">
    <source>
        <dbReference type="EMBL" id="KAK4416806.1"/>
    </source>
</evidence>
<reference evidence="2" key="2">
    <citation type="journal article" date="2024" name="Plant">
        <title>Genomic evolution and insights into agronomic trait innovations of Sesamum species.</title>
        <authorList>
            <person name="Miao H."/>
            <person name="Wang L."/>
            <person name="Qu L."/>
            <person name="Liu H."/>
            <person name="Sun Y."/>
            <person name="Le M."/>
            <person name="Wang Q."/>
            <person name="Wei S."/>
            <person name="Zheng Y."/>
            <person name="Lin W."/>
            <person name="Duan Y."/>
            <person name="Cao H."/>
            <person name="Xiong S."/>
            <person name="Wang X."/>
            <person name="Wei L."/>
            <person name="Li C."/>
            <person name="Ma Q."/>
            <person name="Ju M."/>
            <person name="Zhao R."/>
            <person name="Li G."/>
            <person name="Mu C."/>
            <person name="Tian Q."/>
            <person name="Mei H."/>
            <person name="Zhang T."/>
            <person name="Gao T."/>
            <person name="Zhang H."/>
        </authorList>
    </citation>
    <scope>NUCLEOTIDE SEQUENCE</scope>
    <source>
        <strain evidence="2">3651</strain>
    </source>
</reference>
<evidence type="ECO:0000256" key="1">
    <source>
        <dbReference type="SAM" id="MobiDB-lite"/>
    </source>
</evidence>
<reference evidence="2" key="1">
    <citation type="submission" date="2020-06" db="EMBL/GenBank/DDBJ databases">
        <authorList>
            <person name="Li T."/>
            <person name="Hu X."/>
            <person name="Zhang T."/>
            <person name="Song X."/>
            <person name="Zhang H."/>
            <person name="Dai N."/>
            <person name="Sheng W."/>
            <person name="Hou X."/>
            <person name="Wei L."/>
        </authorList>
    </citation>
    <scope>NUCLEOTIDE SEQUENCE</scope>
    <source>
        <strain evidence="2">3651</strain>
        <tissue evidence="2">Leaf</tissue>
    </source>
</reference>
<comment type="caution">
    <text evidence="2">The sequence shown here is derived from an EMBL/GenBank/DDBJ whole genome shotgun (WGS) entry which is preliminary data.</text>
</comment>
<evidence type="ECO:0000313" key="3">
    <source>
        <dbReference type="Proteomes" id="UP001293254"/>
    </source>
</evidence>
<dbReference type="Proteomes" id="UP001293254">
    <property type="component" value="Unassembled WGS sequence"/>
</dbReference>
<feature type="compositionally biased region" description="Low complexity" evidence="1">
    <location>
        <begin position="1"/>
        <end position="11"/>
    </location>
</feature>
<sequence>MSLSNSSLSPSCGLPTVTGGPHRRKGNESPPPPPLSFLFLLPLLNESVETRNCFKTKNVSKPGGTHATATQGQALCLPWLAPFQLHTLPRIRLLYVGLRLDLGFPRLRTRWPLLGFCCKVLHPPSAM</sequence>
<dbReference type="EMBL" id="JACGWO010000010">
    <property type="protein sequence ID" value="KAK4416806.1"/>
    <property type="molecule type" value="Genomic_DNA"/>
</dbReference>
<proteinExistence type="predicted"/>
<name>A0AAE1XSJ3_9LAMI</name>
<dbReference type="AlphaFoldDB" id="A0AAE1XSJ3"/>
<protein>
    <submittedName>
        <fullName evidence="2">Uncharacterized protein</fullName>
    </submittedName>
</protein>
<organism evidence="2 3">
    <name type="scientific">Sesamum alatum</name>
    <dbReference type="NCBI Taxonomy" id="300844"/>
    <lineage>
        <taxon>Eukaryota</taxon>
        <taxon>Viridiplantae</taxon>
        <taxon>Streptophyta</taxon>
        <taxon>Embryophyta</taxon>
        <taxon>Tracheophyta</taxon>
        <taxon>Spermatophyta</taxon>
        <taxon>Magnoliopsida</taxon>
        <taxon>eudicotyledons</taxon>
        <taxon>Gunneridae</taxon>
        <taxon>Pentapetalae</taxon>
        <taxon>asterids</taxon>
        <taxon>lamiids</taxon>
        <taxon>Lamiales</taxon>
        <taxon>Pedaliaceae</taxon>
        <taxon>Sesamum</taxon>
    </lineage>
</organism>
<gene>
    <name evidence="2" type="ORF">Salat_2506100</name>
</gene>
<feature type="region of interest" description="Disordered" evidence="1">
    <location>
        <begin position="1"/>
        <end position="34"/>
    </location>
</feature>
<keyword evidence="3" id="KW-1185">Reference proteome</keyword>